<gene>
    <name evidence="2" type="ORF">SAMD00023353_4700550</name>
</gene>
<evidence type="ECO:0000313" key="2">
    <source>
        <dbReference type="EMBL" id="GAP90796.2"/>
    </source>
</evidence>
<dbReference type="OrthoDB" id="5366531at2759"/>
<dbReference type="AlphaFoldDB" id="A0A1W2TQQ1"/>
<organism evidence="2">
    <name type="scientific">Rosellinia necatrix</name>
    <name type="common">White root-rot fungus</name>
    <dbReference type="NCBI Taxonomy" id="77044"/>
    <lineage>
        <taxon>Eukaryota</taxon>
        <taxon>Fungi</taxon>
        <taxon>Dikarya</taxon>
        <taxon>Ascomycota</taxon>
        <taxon>Pezizomycotina</taxon>
        <taxon>Sordariomycetes</taxon>
        <taxon>Xylariomycetidae</taxon>
        <taxon>Xylariales</taxon>
        <taxon>Xylariaceae</taxon>
        <taxon>Rosellinia</taxon>
    </lineage>
</organism>
<dbReference type="Proteomes" id="UP000054516">
    <property type="component" value="Unassembled WGS sequence"/>
</dbReference>
<evidence type="ECO:0000313" key="3">
    <source>
        <dbReference type="Proteomes" id="UP000054516"/>
    </source>
</evidence>
<evidence type="ECO:0000256" key="1">
    <source>
        <dbReference type="SAM" id="MobiDB-lite"/>
    </source>
</evidence>
<sequence>MRLASRVLRDVQLKRPVPHSPASRLSPCFRLDADGIGRATVRASYGRRSFSVSSPLGFGADYDLIYPELSHMSKAPVTTHAASRQTIPRSLVQETKHFHKWTALLSDPARLAVESDFFRQGPAKEWGSRLLVDKFENREDLALWSCLLDYQMRIHGHAGAVHVWKALWGRKALYDVEGPLAEMFWRVLLEGALMSDDPSILEGVWVYSEWMYDMHRVKWPQLYTTVIKHLLRTHQHQEVLRWQLRLTPNFYPGPDEFSSIIREFALDKELYRFDTLPSLYKASPRVNLYATLLPYLFNLGESMLAREWRRIFVRRGDVPLAPASVRPFLRFMTGYYPNDTLAPEELAALKFTKELSQDEKLDLSREFMNRVHGRTFGITVKNYTDRIGAKWFASSWVSLDVAISTISSLGIEKIGPLSLQAIALRSGTPENLLSRITQLREHGISVIESSYFQFVIYLARQNDSKLLDDLLRSDLHPDVFDDLKLQTQLVDSATNTLDWRIHRLLLVARLVAFERSAREVANSVLRLRFRQRNQGGVLQILEDMKARNTPLNFEEANHIYESLIEDYNHSQRVLTSQPASFYLSIFRQLKSMDVPVPLSHWKLIMLSMARRGRLEDLERLCVELVDMFLSVPSLRPGFVSVHLCDIPESMKDPLSGVENLLGVYIPQDIPTKHSHHPLRELFNSKVITAMIEHAFIIHPGQGFRTTHDTQFREGHSQALQIRKAIRLLRALHERGMWLRFRKVEFVVTNCLVSIFGPTPPMDTSQRLMRANNTLPLREMKALIDKAWGGKLLPPLPQLINVINKRAPGATLDSRKRRVWNEDGQEDGDPSGDGAGSHV</sequence>
<proteinExistence type="predicted"/>
<dbReference type="EMBL" id="DF977492">
    <property type="protein sequence ID" value="GAP90796.2"/>
    <property type="molecule type" value="Genomic_DNA"/>
</dbReference>
<dbReference type="OMA" id="ARMFATR"/>
<reference evidence="2" key="1">
    <citation type="submission" date="2016-03" db="EMBL/GenBank/DDBJ databases">
        <title>Draft genome sequence of Rosellinia necatrix.</title>
        <authorList>
            <person name="Kanematsu S."/>
        </authorList>
    </citation>
    <scope>NUCLEOTIDE SEQUENCE [LARGE SCALE GENOMIC DNA]</scope>
    <source>
        <strain evidence="2">W97</strain>
    </source>
</reference>
<accession>A0A1W2TQQ1</accession>
<name>A0A1W2TQQ1_ROSNE</name>
<dbReference type="STRING" id="77044.A0A1W2TQQ1"/>
<keyword evidence="3" id="KW-1185">Reference proteome</keyword>
<protein>
    <submittedName>
        <fullName evidence="2">Putative pentatricopeptide repeat domain-containing protein</fullName>
    </submittedName>
</protein>
<feature type="region of interest" description="Disordered" evidence="1">
    <location>
        <begin position="813"/>
        <end position="838"/>
    </location>
</feature>